<proteinExistence type="predicted"/>
<dbReference type="AlphaFoldDB" id="A0A4Z0FAG0"/>
<dbReference type="Proteomes" id="UP000297890">
    <property type="component" value="Unassembled WGS sequence"/>
</dbReference>
<dbReference type="Pfam" id="PF13627">
    <property type="entry name" value="LptM_cons"/>
    <property type="match status" value="1"/>
</dbReference>
<dbReference type="PROSITE" id="PS51257">
    <property type="entry name" value="PROKAR_LIPOPROTEIN"/>
    <property type="match status" value="1"/>
</dbReference>
<evidence type="ECO:0008006" key="11">
    <source>
        <dbReference type="Google" id="ProtNLM"/>
    </source>
</evidence>
<evidence type="ECO:0000256" key="3">
    <source>
        <dbReference type="ARBA" id="ARBA00023136"/>
    </source>
</evidence>
<dbReference type="RefSeq" id="WP_135281440.1">
    <property type="nucleotide sequence ID" value="NZ_SRIO01000005.1"/>
</dbReference>
<reference evidence="9 10" key="1">
    <citation type="journal article" date="2019" name="ISME J.">
        <title>Candidatus Macondimonas diazotrophica, a novel gammaproteobacterial genus dominating crude-oil-contaminated coastal sediments.</title>
        <authorList>
            <person name="Karthikeyan S."/>
            <person name="Konstantinidis K."/>
        </authorList>
    </citation>
    <scope>NUCLEOTIDE SEQUENCE [LARGE SCALE GENOMIC DNA]</scope>
    <source>
        <strain evidence="9 10">KTK01</strain>
    </source>
</reference>
<comment type="caution">
    <text evidence="9">The sequence shown here is derived from an EMBL/GenBank/DDBJ whole genome shotgun (WGS) entry which is preliminary data.</text>
</comment>
<sequence length="55" mass="5783">MPRSRWLLLPLALMLLTACGQKGPLYRSEEAVPAEAPANDGDEGPPAVIAPPATE</sequence>
<dbReference type="EMBL" id="SRIO01000005">
    <property type="protein sequence ID" value="TFZ83140.1"/>
    <property type="molecule type" value="Genomic_DNA"/>
</dbReference>
<accession>A0A4Z0FAG0</accession>
<evidence type="ECO:0000256" key="8">
    <source>
        <dbReference type="SAM" id="SignalP"/>
    </source>
</evidence>
<evidence type="ECO:0000256" key="5">
    <source>
        <dbReference type="ARBA" id="ARBA00023237"/>
    </source>
</evidence>
<dbReference type="InterPro" id="IPR032831">
    <property type="entry name" value="LptM_cons"/>
</dbReference>
<name>A0A4Z0FAG0_9GAMM</name>
<evidence type="ECO:0000256" key="7">
    <source>
        <dbReference type="SAM" id="MobiDB-lite"/>
    </source>
</evidence>
<keyword evidence="2 8" id="KW-0732">Signal</keyword>
<keyword evidence="4" id="KW-0564">Palmitate</keyword>
<evidence type="ECO:0000256" key="4">
    <source>
        <dbReference type="ARBA" id="ARBA00023139"/>
    </source>
</evidence>
<dbReference type="GO" id="GO:0009279">
    <property type="term" value="C:cell outer membrane"/>
    <property type="evidence" value="ECO:0007669"/>
    <property type="project" value="UniProtKB-SubCell"/>
</dbReference>
<evidence type="ECO:0000256" key="1">
    <source>
        <dbReference type="ARBA" id="ARBA00004459"/>
    </source>
</evidence>
<comment type="subcellular location">
    <subcellularLocation>
        <location evidence="1">Cell outer membrane</location>
        <topology evidence="1">Lipid-anchor</topology>
    </subcellularLocation>
</comment>
<dbReference type="NCBIfam" id="NF047847">
    <property type="entry name" value="SS_mature_LptM"/>
    <property type="match status" value="1"/>
</dbReference>
<organism evidence="9 10">
    <name type="scientific">Candidatus Macondimonas diazotrophica</name>
    <dbReference type="NCBI Taxonomy" id="2305248"/>
    <lineage>
        <taxon>Bacteria</taxon>
        <taxon>Pseudomonadati</taxon>
        <taxon>Pseudomonadota</taxon>
        <taxon>Gammaproteobacteria</taxon>
        <taxon>Chromatiales</taxon>
        <taxon>Ectothiorhodospiraceae</taxon>
        <taxon>Candidatus Macondimonas</taxon>
    </lineage>
</organism>
<evidence type="ECO:0000256" key="6">
    <source>
        <dbReference type="ARBA" id="ARBA00023288"/>
    </source>
</evidence>
<gene>
    <name evidence="9" type="ORF">E4680_05770</name>
</gene>
<keyword evidence="10" id="KW-1185">Reference proteome</keyword>
<feature type="region of interest" description="Disordered" evidence="7">
    <location>
        <begin position="29"/>
        <end position="55"/>
    </location>
</feature>
<feature type="signal peptide" evidence="8">
    <location>
        <begin position="1"/>
        <end position="22"/>
    </location>
</feature>
<feature type="chain" id="PRO_5021367395" description="Sugar transporter" evidence="8">
    <location>
        <begin position="23"/>
        <end position="55"/>
    </location>
</feature>
<keyword evidence="3" id="KW-0472">Membrane</keyword>
<evidence type="ECO:0000256" key="2">
    <source>
        <dbReference type="ARBA" id="ARBA00022729"/>
    </source>
</evidence>
<evidence type="ECO:0000313" key="9">
    <source>
        <dbReference type="EMBL" id="TFZ83140.1"/>
    </source>
</evidence>
<evidence type="ECO:0000313" key="10">
    <source>
        <dbReference type="Proteomes" id="UP000297890"/>
    </source>
</evidence>
<keyword evidence="5" id="KW-0998">Cell outer membrane</keyword>
<protein>
    <recommendedName>
        <fullName evidence="11">Sugar transporter</fullName>
    </recommendedName>
</protein>
<keyword evidence="6" id="KW-0449">Lipoprotein</keyword>